<feature type="transmembrane region" description="Helical" evidence="1">
    <location>
        <begin position="20"/>
        <end position="38"/>
    </location>
</feature>
<name>A0A3S0J576_9BACT</name>
<protein>
    <submittedName>
        <fullName evidence="2">Uncharacterized protein</fullName>
    </submittedName>
</protein>
<gene>
    <name evidence="2" type="ORF">EJV47_27335</name>
</gene>
<keyword evidence="1" id="KW-0812">Transmembrane</keyword>
<keyword evidence="1" id="KW-0472">Membrane</keyword>
<evidence type="ECO:0000256" key="1">
    <source>
        <dbReference type="SAM" id="Phobius"/>
    </source>
</evidence>
<comment type="caution">
    <text evidence="2">The sequence shown here is derived from an EMBL/GenBank/DDBJ whole genome shotgun (WGS) entry which is preliminary data.</text>
</comment>
<evidence type="ECO:0000313" key="2">
    <source>
        <dbReference type="EMBL" id="RTQ44709.1"/>
    </source>
</evidence>
<proteinExistence type="predicted"/>
<keyword evidence="1" id="KW-1133">Transmembrane helix</keyword>
<dbReference type="EMBL" id="RXOF01000025">
    <property type="protein sequence ID" value="RTQ44709.1"/>
    <property type="molecule type" value="Genomic_DNA"/>
</dbReference>
<sequence length="75" mass="8176">MHHLDTSAPYWQWQYLRGTLALTLGAAAGLAVLAAAWWRPGARWLRPAARLCALGVAATVIKSFSDWAATGFDHL</sequence>
<dbReference type="RefSeq" id="WP_126696401.1">
    <property type="nucleotide sequence ID" value="NZ_RXOF01000025.1"/>
</dbReference>
<organism evidence="2 3">
    <name type="scientific">Hymenobacter gummosus</name>
    <dbReference type="NCBI Taxonomy" id="1776032"/>
    <lineage>
        <taxon>Bacteria</taxon>
        <taxon>Pseudomonadati</taxon>
        <taxon>Bacteroidota</taxon>
        <taxon>Cytophagia</taxon>
        <taxon>Cytophagales</taxon>
        <taxon>Hymenobacteraceae</taxon>
        <taxon>Hymenobacter</taxon>
    </lineage>
</organism>
<keyword evidence="3" id="KW-1185">Reference proteome</keyword>
<reference evidence="2 3" key="1">
    <citation type="submission" date="2018-12" db="EMBL/GenBank/DDBJ databases">
        <title>Hymenobacter gummosus sp. nov., isolated from a spring.</title>
        <authorList>
            <person name="Nie L."/>
        </authorList>
    </citation>
    <scope>NUCLEOTIDE SEQUENCE [LARGE SCALE GENOMIC DNA]</scope>
    <source>
        <strain evidence="2 3">KCTC 52166</strain>
    </source>
</reference>
<dbReference type="AlphaFoldDB" id="A0A3S0J576"/>
<accession>A0A3S0J576</accession>
<dbReference type="Proteomes" id="UP000282184">
    <property type="component" value="Unassembled WGS sequence"/>
</dbReference>
<evidence type="ECO:0000313" key="3">
    <source>
        <dbReference type="Proteomes" id="UP000282184"/>
    </source>
</evidence>